<comment type="caution">
    <text evidence="1">The sequence shown here is derived from an EMBL/GenBank/DDBJ whole genome shotgun (WGS) entry which is preliminary data.</text>
</comment>
<name>A0A7X9RAL7_9LACO</name>
<dbReference type="EMBL" id="QSQR01000005">
    <property type="protein sequence ID" value="RGK46621.1"/>
    <property type="molecule type" value="Genomic_DNA"/>
</dbReference>
<dbReference type="AlphaFoldDB" id="A0A7X9RAL7"/>
<organism evidence="1 2">
    <name type="scientific">Ligilactobacillus ruminis</name>
    <dbReference type="NCBI Taxonomy" id="1623"/>
    <lineage>
        <taxon>Bacteria</taxon>
        <taxon>Bacillati</taxon>
        <taxon>Bacillota</taxon>
        <taxon>Bacilli</taxon>
        <taxon>Lactobacillales</taxon>
        <taxon>Lactobacillaceae</taxon>
        <taxon>Ligilactobacillus</taxon>
    </lineage>
</organism>
<proteinExistence type="predicted"/>
<evidence type="ECO:0000313" key="2">
    <source>
        <dbReference type="Proteomes" id="UP000260790"/>
    </source>
</evidence>
<sequence length="88" mass="9934">MIGDSDWETESATRIATYLTTSAFVHLGHEAGTDLMAYVSAFQIREASARGKDIKIITDIARKQFGDEILEKTASKLEEIEKIRMKKR</sequence>
<accession>A0A7X9RAL7</accession>
<evidence type="ECO:0000313" key="1">
    <source>
        <dbReference type="EMBL" id="RGK46621.1"/>
    </source>
</evidence>
<dbReference type="Proteomes" id="UP000260790">
    <property type="component" value="Unassembled WGS sequence"/>
</dbReference>
<reference evidence="1 2" key="1">
    <citation type="submission" date="2018-08" db="EMBL/GenBank/DDBJ databases">
        <title>A genome reference for cultivated species of the human gut microbiota.</title>
        <authorList>
            <person name="Zou Y."/>
            <person name="Xue W."/>
            <person name="Luo G."/>
        </authorList>
    </citation>
    <scope>NUCLEOTIDE SEQUENCE [LARGE SCALE GENOMIC DNA]</scope>
    <source>
        <strain evidence="1 2">TF10-9AT</strain>
    </source>
</reference>
<protein>
    <submittedName>
        <fullName evidence="1">Uncharacterized protein</fullName>
    </submittedName>
</protein>
<gene>
    <name evidence="1" type="ORF">DXD09_06235</name>
</gene>